<name>A0A835DRU6_TETSI</name>
<feature type="domain" description="Retrovirus-related Pol polyprotein from transposon TNT 1-94-like beta-barrel" evidence="2">
    <location>
        <begin position="72"/>
        <end position="128"/>
    </location>
</feature>
<evidence type="ECO:0000313" key="4">
    <source>
        <dbReference type="Proteomes" id="UP000655225"/>
    </source>
</evidence>
<evidence type="ECO:0000313" key="3">
    <source>
        <dbReference type="EMBL" id="KAF8414298.1"/>
    </source>
</evidence>
<evidence type="ECO:0000259" key="2">
    <source>
        <dbReference type="Pfam" id="PF22936"/>
    </source>
</evidence>
<dbReference type="InterPro" id="IPR054722">
    <property type="entry name" value="PolX-like_BBD"/>
</dbReference>
<protein>
    <recommendedName>
        <fullName evidence="2">Retrovirus-related Pol polyprotein from transposon TNT 1-94-like beta-barrel domain-containing protein</fullName>
    </recommendedName>
</protein>
<dbReference type="EMBL" id="JABCRI010000001">
    <property type="protein sequence ID" value="KAF8414298.1"/>
    <property type="molecule type" value="Genomic_DNA"/>
</dbReference>
<reference evidence="3 4" key="1">
    <citation type="submission" date="2020-04" db="EMBL/GenBank/DDBJ databases">
        <title>Plant Genome Project.</title>
        <authorList>
            <person name="Zhang R.-G."/>
        </authorList>
    </citation>
    <scope>NUCLEOTIDE SEQUENCE [LARGE SCALE GENOMIC DNA]</scope>
    <source>
        <strain evidence="3">YNK0</strain>
        <tissue evidence="3">Leaf</tissue>
    </source>
</reference>
<feature type="region of interest" description="Disordered" evidence="1">
    <location>
        <begin position="238"/>
        <end position="266"/>
    </location>
</feature>
<dbReference type="AlphaFoldDB" id="A0A835DRU6"/>
<accession>A0A835DRU6</accession>
<dbReference type="Gene3D" id="3.30.70.100">
    <property type="match status" value="1"/>
</dbReference>
<keyword evidence="4" id="KW-1185">Reference proteome</keyword>
<dbReference type="OrthoDB" id="1938972at2759"/>
<dbReference type="Proteomes" id="UP000655225">
    <property type="component" value="Unassembled WGS sequence"/>
</dbReference>
<comment type="caution">
    <text evidence="3">The sequence shown here is derived from an EMBL/GenBank/DDBJ whole genome shotgun (WGS) entry which is preliminary data.</text>
</comment>
<gene>
    <name evidence="3" type="ORF">HHK36_002300</name>
</gene>
<sequence length="266" mass="29729">MKQKVVMKISMHDQKARSKSLKIVVGAPGVESAALQEDPCPPKLPFPIPFLILRIWRAVHTTYRVVIHQNNWIVDTGATDHIIHSIDIFTSITKSLNTYVKLPNGNTVPVTHLGTVKLSDNLILKDVLCEFTPWKMIGIARKSAGLYILQQSDAYAVEFPPKSNTVNSIILPKPVPDYNEIPYPEPLQSEIPSLDSVIPTSTDLPLHDENQFPPLRKSTRQHKMPGYLQTYHCNLAASASQSSTRDPATNPVINTEDLDCKHKLNE</sequence>
<feature type="compositionally biased region" description="Polar residues" evidence="1">
    <location>
        <begin position="238"/>
        <end position="253"/>
    </location>
</feature>
<organism evidence="3 4">
    <name type="scientific">Tetracentron sinense</name>
    <name type="common">Spur-leaf</name>
    <dbReference type="NCBI Taxonomy" id="13715"/>
    <lineage>
        <taxon>Eukaryota</taxon>
        <taxon>Viridiplantae</taxon>
        <taxon>Streptophyta</taxon>
        <taxon>Embryophyta</taxon>
        <taxon>Tracheophyta</taxon>
        <taxon>Spermatophyta</taxon>
        <taxon>Magnoliopsida</taxon>
        <taxon>Trochodendrales</taxon>
        <taxon>Trochodendraceae</taxon>
        <taxon>Tetracentron</taxon>
    </lineage>
</organism>
<evidence type="ECO:0000256" key="1">
    <source>
        <dbReference type="SAM" id="MobiDB-lite"/>
    </source>
</evidence>
<dbReference type="Pfam" id="PF22936">
    <property type="entry name" value="Pol_BBD"/>
    <property type="match status" value="1"/>
</dbReference>
<proteinExistence type="predicted"/>